<dbReference type="RefSeq" id="WP_121840400.1">
    <property type="nucleotide sequence ID" value="NZ_ML014832.1"/>
</dbReference>
<dbReference type="SMART" id="SM00028">
    <property type="entry name" value="TPR"/>
    <property type="match status" value="3"/>
</dbReference>
<dbReference type="InterPro" id="IPR019734">
    <property type="entry name" value="TPR_rpt"/>
</dbReference>
<proteinExistence type="predicted"/>
<dbReference type="Proteomes" id="UP000281474">
    <property type="component" value="Unassembled WGS sequence"/>
</dbReference>
<evidence type="ECO:0000313" key="5">
    <source>
        <dbReference type="Proteomes" id="UP000281474"/>
    </source>
</evidence>
<dbReference type="InterPro" id="IPR051685">
    <property type="entry name" value="Ycf3/AcsC/BcsC/TPR_MFPF"/>
</dbReference>
<evidence type="ECO:0000256" key="3">
    <source>
        <dbReference type="SAM" id="SignalP"/>
    </source>
</evidence>
<evidence type="ECO:0000256" key="1">
    <source>
        <dbReference type="ARBA" id="ARBA00022737"/>
    </source>
</evidence>
<dbReference type="EMBL" id="QZEI01000083">
    <property type="protein sequence ID" value="RLV58276.1"/>
    <property type="molecule type" value="Genomic_DNA"/>
</dbReference>
<dbReference type="InterPro" id="IPR011990">
    <property type="entry name" value="TPR-like_helical_dom_sf"/>
</dbReference>
<keyword evidence="5" id="KW-1185">Reference proteome</keyword>
<feature type="chain" id="PRO_5018311246" evidence="3">
    <location>
        <begin position="21"/>
        <end position="395"/>
    </location>
</feature>
<accession>A0A3L8PSD3</accession>
<gene>
    <name evidence="4" type="ORF">D5018_18115</name>
</gene>
<dbReference type="OrthoDB" id="6254323at2"/>
<keyword evidence="2" id="KW-0802">TPR repeat</keyword>
<dbReference type="Gene3D" id="1.25.40.10">
    <property type="entry name" value="Tetratricopeptide repeat domain"/>
    <property type="match status" value="1"/>
</dbReference>
<evidence type="ECO:0000256" key="2">
    <source>
        <dbReference type="ARBA" id="ARBA00022803"/>
    </source>
</evidence>
<keyword evidence="1" id="KW-0677">Repeat</keyword>
<dbReference type="PANTHER" id="PTHR44943:SF8">
    <property type="entry name" value="TPR REPEAT-CONTAINING PROTEIN MJ0263"/>
    <property type="match status" value="1"/>
</dbReference>
<reference evidence="4 5" key="1">
    <citation type="submission" date="2018-09" db="EMBL/GenBank/DDBJ databases">
        <title>Phylogeny of the Shewanellaceae, and recommendation for two new genera, Pseudoshewanella and Parashewanella.</title>
        <authorList>
            <person name="Wang G."/>
        </authorList>
    </citation>
    <scope>NUCLEOTIDE SEQUENCE [LARGE SCALE GENOMIC DNA]</scope>
    <source>
        <strain evidence="4 5">C51</strain>
    </source>
</reference>
<feature type="signal peptide" evidence="3">
    <location>
        <begin position="1"/>
        <end position="20"/>
    </location>
</feature>
<dbReference type="SUPFAM" id="SSF48452">
    <property type="entry name" value="TPR-like"/>
    <property type="match status" value="1"/>
</dbReference>
<organism evidence="4 5">
    <name type="scientific">Parashewanella curva</name>
    <dbReference type="NCBI Taxonomy" id="2338552"/>
    <lineage>
        <taxon>Bacteria</taxon>
        <taxon>Pseudomonadati</taxon>
        <taxon>Pseudomonadota</taxon>
        <taxon>Gammaproteobacteria</taxon>
        <taxon>Alteromonadales</taxon>
        <taxon>Shewanellaceae</taxon>
        <taxon>Parashewanella</taxon>
    </lineage>
</organism>
<evidence type="ECO:0000313" key="4">
    <source>
        <dbReference type="EMBL" id="RLV58276.1"/>
    </source>
</evidence>
<comment type="caution">
    <text evidence="4">The sequence shown here is derived from an EMBL/GenBank/DDBJ whole genome shotgun (WGS) entry which is preliminary data.</text>
</comment>
<sequence>MFGRMIGSLLMVLIVLYASGCSNTPKPALNVSADGDSPVTITLNSSLFKPSKSLPPFHDVLALTHVQQQDFLDYYHHALNEGTRPDRVISEYLEKKLSNFTFYGETYNASTALTLNKGNCMSLAVLTTALAKLVNIEMDYIEVNTPPIFEKQNGVVASSTHVQSRLYAPIKEGEVPPKFKWMRSSSIIDYFPSVTNYAGRLVSQEEFIAKYYNNLAGNALIDNRVDDAFAYAMKAYQQAPRYSETLNLLALLHNRKGDHQTAERIYLIALEMDKDNLRVLSNYMGLLVEQGRYDEVNDYEKILTQLDDPNPYAWLEQAYYAQQQGNDQHAIRFFKKVIEKAPYVQDAYLGLYRIYLKQNKKIAARKVMNSVLEWTHDPKQRARYNKKLYLMTQSR</sequence>
<dbReference type="AlphaFoldDB" id="A0A3L8PSD3"/>
<keyword evidence="3" id="KW-0732">Signal</keyword>
<name>A0A3L8PSD3_9GAMM</name>
<protein>
    <submittedName>
        <fullName evidence="4">Uncharacterized protein</fullName>
    </submittedName>
</protein>
<dbReference type="PANTHER" id="PTHR44943">
    <property type="entry name" value="CELLULOSE SYNTHASE OPERON PROTEIN C"/>
    <property type="match status" value="1"/>
</dbReference>